<reference evidence="2" key="1">
    <citation type="submission" date="2013-08" db="EMBL/GenBank/DDBJ databases">
        <authorList>
            <person name="Mendez C."/>
            <person name="Richter M."/>
            <person name="Ferrer M."/>
            <person name="Sanchez J."/>
        </authorList>
    </citation>
    <scope>NUCLEOTIDE SEQUENCE</scope>
</reference>
<evidence type="ECO:0000259" key="1">
    <source>
        <dbReference type="Pfam" id="PF01609"/>
    </source>
</evidence>
<name>T1C790_9ZZZZ</name>
<proteinExistence type="predicted"/>
<dbReference type="GO" id="GO:0003677">
    <property type="term" value="F:DNA binding"/>
    <property type="evidence" value="ECO:0007669"/>
    <property type="project" value="InterPro"/>
</dbReference>
<dbReference type="AlphaFoldDB" id="T1C790"/>
<accession>T1C790</accession>
<dbReference type="InterPro" id="IPR002559">
    <property type="entry name" value="Transposase_11"/>
</dbReference>
<organism evidence="2">
    <name type="scientific">mine drainage metagenome</name>
    <dbReference type="NCBI Taxonomy" id="410659"/>
    <lineage>
        <taxon>unclassified sequences</taxon>
        <taxon>metagenomes</taxon>
        <taxon>ecological metagenomes</taxon>
    </lineage>
</organism>
<sequence length="155" mass="17270">MKAHVIVGVATHTIPAVVVTSGTSADCLQFSTLVQTVARAGFTLREICADKAYLSRENLEMAKTLGAHPYIPFKVGSTSQAQGSTMWKEMFHFFHEHRGEFEEHYHARSNVEAVFASVKRKLGETLVSKDVVARGNELLAKMLVYNLTVLVHEMY</sequence>
<evidence type="ECO:0000313" key="2">
    <source>
        <dbReference type="EMBL" id="EQD76748.1"/>
    </source>
</evidence>
<dbReference type="Pfam" id="PF01609">
    <property type="entry name" value="DDE_Tnp_1"/>
    <property type="match status" value="1"/>
</dbReference>
<feature type="domain" description="Transposase IS4-like" evidence="1">
    <location>
        <begin position="1"/>
        <end position="147"/>
    </location>
</feature>
<reference evidence="2" key="2">
    <citation type="journal article" date="2014" name="ISME J.">
        <title>Microbial stratification in low pH oxic and suboxic macroscopic growths along an acid mine drainage.</title>
        <authorList>
            <person name="Mendez-Garcia C."/>
            <person name="Mesa V."/>
            <person name="Sprenger R.R."/>
            <person name="Richter M."/>
            <person name="Diez M.S."/>
            <person name="Solano J."/>
            <person name="Bargiela R."/>
            <person name="Golyshina O.V."/>
            <person name="Manteca A."/>
            <person name="Ramos J.L."/>
            <person name="Gallego J.R."/>
            <person name="Llorente I."/>
            <person name="Martins Dos Santos V.A."/>
            <person name="Jensen O.N."/>
            <person name="Pelaez A.I."/>
            <person name="Sanchez J."/>
            <person name="Ferrer M."/>
        </authorList>
    </citation>
    <scope>NUCLEOTIDE SEQUENCE</scope>
</reference>
<feature type="non-terminal residue" evidence="2">
    <location>
        <position position="155"/>
    </location>
</feature>
<dbReference type="EMBL" id="AUZY01000989">
    <property type="protein sequence ID" value="EQD76748.1"/>
    <property type="molecule type" value="Genomic_DNA"/>
</dbReference>
<gene>
    <name evidence="2" type="ORF">B1B_01468</name>
</gene>
<dbReference type="GO" id="GO:0006313">
    <property type="term" value="P:DNA transposition"/>
    <property type="evidence" value="ECO:0007669"/>
    <property type="project" value="InterPro"/>
</dbReference>
<comment type="caution">
    <text evidence="2">The sequence shown here is derived from an EMBL/GenBank/DDBJ whole genome shotgun (WGS) entry which is preliminary data.</text>
</comment>
<dbReference type="GO" id="GO:0004803">
    <property type="term" value="F:transposase activity"/>
    <property type="evidence" value="ECO:0007669"/>
    <property type="project" value="InterPro"/>
</dbReference>
<protein>
    <submittedName>
        <fullName evidence="2">Transposase IS4 family protein</fullName>
    </submittedName>
</protein>